<dbReference type="PANTHER" id="PTHR31576:SF2">
    <property type="entry name" value="TATA BOX-BINDING PROTEIN-ASSOCIATED FACTOR RNA POLYMERASE I SUBUNIT B"/>
    <property type="match status" value="1"/>
</dbReference>
<feature type="compositionally biased region" description="Low complexity" evidence="10">
    <location>
        <begin position="48"/>
        <end position="59"/>
    </location>
</feature>
<evidence type="ECO:0000256" key="4">
    <source>
        <dbReference type="ARBA" id="ARBA00022771"/>
    </source>
</evidence>
<dbReference type="GO" id="GO:0008270">
    <property type="term" value="F:zinc ion binding"/>
    <property type="evidence" value="ECO:0007669"/>
    <property type="project" value="UniProtKB-KW"/>
</dbReference>
<feature type="region of interest" description="Disordered" evidence="10">
    <location>
        <begin position="522"/>
        <end position="542"/>
    </location>
</feature>
<protein>
    <submittedName>
        <fullName evidence="11">Uncharacterized protein</fullName>
    </submittedName>
</protein>
<evidence type="ECO:0000256" key="10">
    <source>
        <dbReference type="SAM" id="MobiDB-lite"/>
    </source>
</evidence>
<evidence type="ECO:0000256" key="2">
    <source>
        <dbReference type="ARBA" id="ARBA00006899"/>
    </source>
</evidence>
<keyword evidence="12" id="KW-1185">Reference proteome</keyword>
<dbReference type="GO" id="GO:0042790">
    <property type="term" value="P:nucleolar large rRNA transcription by RNA polymerase I"/>
    <property type="evidence" value="ECO:0007669"/>
    <property type="project" value="TreeGrafter"/>
</dbReference>
<keyword evidence="8" id="KW-0804">Transcription</keyword>
<keyword evidence="9" id="KW-0539">Nucleus</keyword>
<reference evidence="11 12" key="1">
    <citation type="journal article" date="2024" name="Nat. Commun.">
        <title>Phylogenomics reveals the evolutionary origins of lichenization in chlorophyte algae.</title>
        <authorList>
            <person name="Puginier C."/>
            <person name="Libourel C."/>
            <person name="Otte J."/>
            <person name="Skaloud P."/>
            <person name="Haon M."/>
            <person name="Grisel S."/>
            <person name="Petersen M."/>
            <person name="Berrin J.G."/>
            <person name="Delaux P.M."/>
            <person name="Dal Grande F."/>
            <person name="Keller J."/>
        </authorList>
    </citation>
    <scope>NUCLEOTIDE SEQUENCE [LARGE SCALE GENOMIC DNA]</scope>
    <source>
        <strain evidence="11 12">SAG 2145</strain>
    </source>
</reference>
<comment type="subcellular location">
    <subcellularLocation>
        <location evidence="1">Nucleus</location>
        <location evidence="1">Nucleolus</location>
    </subcellularLocation>
</comment>
<dbReference type="Proteomes" id="UP001438707">
    <property type="component" value="Unassembled WGS sequence"/>
</dbReference>
<evidence type="ECO:0000256" key="1">
    <source>
        <dbReference type="ARBA" id="ARBA00004604"/>
    </source>
</evidence>
<evidence type="ECO:0000256" key="7">
    <source>
        <dbReference type="ARBA" id="ARBA00023125"/>
    </source>
</evidence>
<evidence type="ECO:0000256" key="9">
    <source>
        <dbReference type="ARBA" id="ARBA00023242"/>
    </source>
</evidence>
<proteinExistence type="inferred from homology"/>
<dbReference type="PANTHER" id="PTHR31576">
    <property type="entry name" value="TATA BOX-BINDING PROTEIN-ASSOCIATED FACTOR RNA POLYMERASE I SUBUNIT B"/>
    <property type="match status" value="1"/>
</dbReference>
<keyword evidence="3" id="KW-0479">Metal-binding</keyword>
<organism evidence="11 12">
    <name type="scientific">Apatococcus lobatus</name>
    <dbReference type="NCBI Taxonomy" id="904363"/>
    <lineage>
        <taxon>Eukaryota</taxon>
        <taxon>Viridiplantae</taxon>
        <taxon>Chlorophyta</taxon>
        <taxon>core chlorophytes</taxon>
        <taxon>Trebouxiophyceae</taxon>
        <taxon>Chlorellales</taxon>
        <taxon>Chlorellaceae</taxon>
        <taxon>Apatococcus</taxon>
    </lineage>
</organism>
<sequence>MSTAGDEPECSRCHGSKLSTQGDLFLCPRCGASTHKHGLDETMEFEETSQTRSTARSSSPEAVESRLTRVHRGPPASVLVHVYCQALQFVLLAVAEECVLAGLSCHMSPVAHQIWNSTVADAGVFTDSFLRDLSNCMEIDDKKMDDLNFPTRNVQRVMQRALSPDTVAVVLFITARWLQESLTSHDLLLACANGSLTYFPTFHEVCSEAEEELDGYPLRDFLIPTGVQTAPILEEEAYRLCKKLRLKRPGQNADLVMQSMLLRAGLPQVVHAEANLLHTLLSLALRSDWEPWFCFSQPAACVLMASNWLLNPQNREQAQHGRPPEEIAHLLKWAWKACSHTIAPDLDSKLLQQIDDDSIEDLKDELDFHSNQGLGAGRPINSLGEFICDFMAVAAGGTASHAAMSDADNLDEPCHASGQNVDASTDEKYHNATDTPASGQYTSNVALIPEVQPPLIFSRLMAEAPRLMLSETGADAVMALLAFVVGKSVGVDLTHLNRHMQVQEEWLAVASTYFTTSANRAGAAVSEDDPPASESTLASEASPDEFDELKWLRAYASSKPFG</sequence>
<evidence type="ECO:0000313" key="12">
    <source>
        <dbReference type="Proteomes" id="UP001438707"/>
    </source>
</evidence>
<dbReference type="AlphaFoldDB" id="A0AAW1RDE2"/>
<dbReference type="GO" id="GO:0070860">
    <property type="term" value="C:RNA polymerase I core factor complex"/>
    <property type="evidence" value="ECO:0007669"/>
    <property type="project" value="InterPro"/>
</dbReference>
<gene>
    <name evidence="11" type="ORF">WJX74_003247</name>
</gene>
<accession>A0AAW1RDE2</accession>
<dbReference type="InterPro" id="IPR033599">
    <property type="entry name" value="TAF1B/Rrn7"/>
</dbReference>
<feature type="region of interest" description="Disordered" evidence="10">
    <location>
        <begin position="43"/>
        <end position="68"/>
    </location>
</feature>
<keyword evidence="4" id="KW-0863">Zinc-finger</keyword>
<comment type="similarity">
    <text evidence="2">Belongs to the RRN7/TAF1B family.</text>
</comment>
<keyword evidence="6" id="KW-0805">Transcription regulation</keyword>
<keyword evidence="7" id="KW-0238">DNA-binding</keyword>
<comment type="caution">
    <text evidence="11">The sequence shown here is derived from an EMBL/GenBank/DDBJ whole genome shotgun (WGS) entry which is preliminary data.</text>
</comment>
<keyword evidence="5" id="KW-0862">Zinc</keyword>
<name>A0AAW1RDE2_9CHLO</name>
<evidence type="ECO:0000256" key="6">
    <source>
        <dbReference type="ARBA" id="ARBA00023015"/>
    </source>
</evidence>
<dbReference type="EMBL" id="JALJOS010000013">
    <property type="protein sequence ID" value="KAK9831628.1"/>
    <property type="molecule type" value="Genomic_DNA"/>
</dbReference>
<evidence type="ECO:0000256" key="5">
    <source>
        <dbReference type="ARBA" id="ARBA00022833"/>
    </source>
</evidence>
<evidence type="ECO:0000256" key="3">
    <source>
        <dbReference type="ARBA" id="ARBA00022723"/>
    </source>
</evidence>
<dbReference type="GO" id="GO:0001164">
    <property type="term" value="F:RNA polymerase I core promoter sequence-specific DNA binding"/>
    <property type="evidence" value="ECO:0007669"/>
    <property type="project" value="InterPro"/>
</dbReference>
<evidence type="ECO:0000313" key="11">
    <source>
        <dbReference type="EMBL" id="KAK9831628.1"/>
    </source>
</evidence>
<evidence type="ECO:0000256" key="8">
    <source>
        <dbReference type="ARBA" id="ARBA00023163"/>
    </source>
</evidence>